<accession>A0A9W7G042</accession>
<dbReference type="PANTHER" id="PTHR42809">
    <property type="entry name" value="FLAVODOXIN 2"/>
    <property type="match status" value="1"/>
</dbReference>
<dbReference type="OrthoDB" id="528439at2759"/>
<dbReference type="SUPFAM" id="SSF52218">
    <property type="entry name" value="Flavoproteins"/>
    <property type="match status" value="1"/>
</dbReference>
<comment type="caution">
    <text evidence="8">The sequence shown here is derived from an EMBL/GenBank/DDBJ whole genome shotgun (WGS) entry which is preliminary data.</text>
</comment>
<gene>
    <name evidence="8" type="ORF">TrCOL_g9107</name>
</gene>
<dbReference type="InterPro" id="IPR001226">
    <property type="entry name" value="Flavodoxin_CS"/>
</dbReference>
<comment type="cofactor">
    <cofactor evidence="1">
        <name>FMN</name>
        <dbReference type="ChEBI" id="CHEBI:58210"/>
    </cofactor>
</comment>
<dbReference type="GO" id="GO:0010181">
    <property type="term" value="F:FMN binding"/>
    <property type="evidence" value="ECO:0007669"/>
    <property type="project" value="InterPro"/>
</dbReference>
<dbReference type="Gene3D" id="3.40.50.360">
    <property type="match status" value="1"/>
</dbReference>
<dbReference type="GO" id="GO:0009055">
    <property type="term" value="F:electron transfer activity"/>
    <property type="evidence" value="ECO:0007669"/>
    <property type="project" value="InterPro"/>
</dbReference>
<dbReference type="EMBL" id="BRYA01000611">
    <property type="protein sequence ID" value="GMI25533.1"/>
    <property type="molecule type" value="Genomic_DNA"/>
</dbReference>
<dbReference type="Pfam" id="PF00258">
    <property type="entry name" value="Flavodoxin_1"/>
    <property type="match status" value="1"/>
</dbReference>
<evidence type="ECO:0000313" key="9">
    <source>
        <dbReference type="Proteomes" id="UP001165065"/>
    </source>
</evidence>
<evidence type="ECO:0000256" key="4">
    <source>
        <dbReference type="ARBA" id="ARBA00022630"/>
    </source>
</evidence>
<evidence type="ECO:0000259" key="7">
    <source>
        <dbReference type="PROSITE" id="PS50902"/>
    </source>
</evidence>
<dbReference type="PROSITE" id="PS00201">
    <property type="entry name" value="FLAVODOXIN"/>
    <property type="match status" value="1"/>
</dbReference>
<evidence type="ECO:0000256" key="1">
    <source>
        <dbReference type="ARBA" id="ARBA00001917"/>
    </source>
</evidence>
<evidence type="ECO:0000256" key="3">
    <source>
        <dbReference type="ARBA" id="ARBA00022448"/>
    </source>
</evidence>
<keyword evidence="9" id="KW-1185">Reference proteome</keyword>
<reference evidence="9" key="1">
    <citation type="journal article" date="2023" name="Commun. Biol.">
        <title>Genome analysis of Parmales, the sister group of diatoms, reveals the evolutionary specialization of diatoms from phago-mixotrophs to photoautotrophs.</title>
        <authorList>
            <person name="Ban H."/>
            <person name="Sato S."/>
            <person name="Yoshikawa S."/>
            <person name="Yamada K."/>
            <person name="Nakamura Y."/>
            <person name="Ichinomiya M."/>
            <person name="Sato N."/>
            <person name="Blanc-Mathieu R."/>
            <person name="Endo H."/>
            <person name="Kuwata A."/>
            <person name="Ogata H."/>
        </authorList>
    </citation>
    <scope>NUCLEOTIDE SEQUENCE [LARGE SCALE GENOMIC DNA]</scope>
</reference>
<dbReference type="PROSITE" id="PS50902">
    <property type="entry name" value="FLAVODOXIN_LIKE"/>
    <property type="match status" value="1"/>
</dbReference>
<comment type="similarity">
    <text evidence="2">Belongs to the flavodoxin family.</text>
</comment>
<dbReference type="InterPro" id="IPR050619">
    <property type="entry name" value="Flavodoxin"/>
</dbReference>
<proteinExistence type="inferred from homology"/>
<evidence type="ECO:0000256" key="6">
    <source>
        <dbReference type="ARBA" id="ARBA00022982"/>
    </source>
</evidence>
<keyword evidence="5" id="KW-0288">FMN</keyword>
<protein>
    <recommendedName>
        <fullName evidence="7">Flavodoxin-like domain-containing protein</fullName>
    </recommendedName>
</protein>
<keyword evidence="3" id="KW-0813">Transport</keyword>
<feature type="domain" description="Flavodoxin-like" evidence="7">
    <location>
        <begin position="32"/>
        <end position="206"/>
    </location>
</feature>
<evidence type="ECO:0000256" key="5">
    <source>
        <dbReference type="ARBA" id="ARBA00022643"/>
    </source>
</evidence>
<organism evidence="8 9">
    <name type="scientific">Triparma columacea</name>
    <dbReference type="NCBI Taxonomy" id="722753"/>
    <lineage>
        <taxon>Eukaryota</taxon>
        <taxon>Sar</taxon>
        <taxon>Stramenopiles</taxon>
        <taxon>Ochrophyta</taxon>
        <taxon>Bolidophyceae</taxon>
        <taxon>Parmales</taxon>
        <taxon>Triparmaceae</taxon>
        <taxon>Triparma</taxon>
    </lineage>
</organism>
<name>A0A9W7G042_9STRA</name>
<keyword evidence="6" id="KW-0249">Electron transport</keyword>
<dbReference type="AlphaFoldDB" id="A0A9W7G042"/>
<sequence>MKLYPLFLLPTASAFAPTAFLRRQHTSLDASVGIVFGTSTGSTEEVADAIASRINEVLGSGSCDPPICVDNVVGTLSSTFSTYSSVICGTPTWNTGAETERSGTAWDEVYYGEMGDLKLEGKKVAVFGLGDQESYGENYADASGELYDVLQSLGVKSFGETTVDDSYVHEESKAQRGDKFVGLLCDQANQDDLTPGRVERWVDQLVAEGFFADGAGTAETQQADGDVEVVGRDKITVEVLKEVEEAPSSPVSFDATWKGYRNEKKGSTLWVNQENRVESYTTQN</sequence>
<keyword evidence="4" id="KW-0285">Flavoprotein</keyword>
<evidence type="ECO:0000313" key="8">
    <source>
        <dbReference type="EMBL" id="GMI25533.1"/>
    </source>
</evidence>
<evidence type="ECO:0000256" key="2">
    <source>
        <dbReference type="ARBA" id="ARBA00005267"/>
    </source>
</evidence>
<dbReference type="InterPro" id="IPR008254">
    <property type="entry name" value="Flavodoxin/NO_synth"/>
</dbReference>
<dbReference type="PANTHER" id="PTHR42809:SF1">
    <property type="entry name" value="FLAVODOXIN 1"/>
    <property type="match status" value="1"/>
</dbReference>
<dbReference type="Proteomes" id="UP001165065">
    <property type="component" value="Unassembled WGS sequence"/>
</dbReference>
<dbReference type="InterPro" id="IPR029039">
    <property type="entry name" value="Flavoprotein-like_sf"/>
</dbReference>